<keyword evidence="2" id="KW-1185">Reference proteome</keyword>
<name>A0ACB5U8N5_AMBMO</name>
<evidence type="ECO:0000313" key="1">
    <source>
        <dbReference type="EMBL" id="GMF05036.1"/>
    </source>
</evidence>
<dbReference type="Proteomes" id="UP001165064">
    <property type="component" value="Unassembled WGS sequence"/>
</dbReference>
<sequence length="210" mass="24156">MSFEKVPMTFNKAKEIVASGEVNKLYRSETGLAQYLKFKSELEENGIDMTTNLLVNQLFWVPKTTPLTLPADYVIDNFVHCTDARPFANKNDIIVNPNPFPYYLTDNITHLCVWIKAPMLSDPKSELGDISERDKYLIEEYIHETFVKWLGVAREDIAWFKNWAALQSVKSIPHVHVIVKDLSKEQYEKVVNTSGVPLNYTVLESKLSRL</sequence>
<reference evidence="1" key="1">
    <citation type="submission" date="2023-04" db="EMBL/GenBank/DDBJ databases">
        <title>Ambrosiozyma monospora NBRC 10751.</title>
        <authorList>
            <person name="Ichikawa N."/>
            <person name="Sato H."/>
            <person name="Tonouchi N."/>
        </authorList>
    </citation>
    <scope>NUCLEOTIDE SEQUENCE</scope>
    <source>
        <strain evidence="1">NBRC 10751</strain>
    </source>
</reference>
<comment type="caution">
    <text evidence="1">The sequence shown here is derived from an EMBL/GenBank/DDBJ whole genome shotgun (WGS) entry which is preliminary data.</text>
</comment>
<evidence type="ECO:0000313" key="2">
    <source>
        <dbReference type="Proteomes" id="UP001165064"/>
    </source>
</evidence>
<organism evidence="1 2">
    <name type="scientific">Ambrosiozyma monospora</name>
    <name type="common">Yeast</name>
    <name type="synonym">Endomycopsis monosporus</name>
    <dbReference type="NCBI Taxonomy" id="43982"/>
    <lineage>
        <taxon>Eukaryota</taxon>
        <taxon>Fungi</taxon>
        <taxon>Dikarya</taxon>
        <taxon>Ascomycota</taxon>
        <taxon>Saccharomycotina</taxon>
        <taxon>Pichiomycetes</taxon>
        <taxon>Pichiales</taxon>
        <taxon>Pichiaceae</taxon>
        <taxon>Ambrosiozyma</taxon>
    </lineage>
</organism>
<dbReference type="EMBL" id="BSXS01014163">
    <property type="protein sequence ID" value="GMF05036.1"/>
    <property type="molecule type" value="Genomic_DNA"/>
</dbReference>
<accession>A0ACB5U8N5</accession>
<protein>
    <submittedName>
        <fullName evidence="1">Unnamed protein product</fullName>
    </submittedName>
</protein>
<proteinExistence type="predicted"/>
<gene>
    <name evidence="1" type="ORF">Amon02_001218700</name>
</gene>